<dbReference type="Pfam" id="PF11219">
    <property type="entry name" value="DUF3014"/>
    <property type="match status" value="1"/>
</dbReference>
<gene>
    <name evidence="1" type="ORF">DPBNPPHM_00035</name>
</gene>
<evidence type="ECO:0000313" key="1">
    <source>
        <dbReference type="EMBL" id="CAA0078481.1"/>
    </source>
</evidence>
<dbReference type="AlphaFoldDB" id="A0A5S9MRK5"/>
<dbReference type="EMBL" id="CACSII010000001">
    <property type="protein sequence ID" value="CAA0078481.1"/>
    <property type="molecule type" value="Genomic_DNA"/>
</dbReference>
<sequence>MKSSTAVAVVAVLALFVVYWFYTRPAEEAPETVMVEEVTPIQTIDRDDAVMLPETPAVAPQEENDDVWLEYNAGTLAMPDKLDNSDQQAKDAVQDLSPAITQWLAKNELIRRVVMNVNVLAGDQLPETYPFFAYAMAPFKVLPAVNGDTFVADPVNHSRAKPLVDALVGIDAKKLVAYYKKWQPRLDDAYAELGRKGTFNGRVNTALDTIAAAKPLPSKAVLKRDNVFYEYQDPALENAGAIQKWLWRLGPDNQKAVQAYASQVKLLLKN</sequence>
<proteinExistence type="predicted"/>
<organism evidence="1 2">
    <name type="scientific">BD1-7 clade bacterium</name>
    <dbReference type="NCBI Taxonomy" id="2029982"/>
    <lineage>
        <taxon>Bacteria</taxon>
        <taxon>Pseudomonadati</taxon>
        <taxon>Pseudomonadota</taxon>
        <taxon>Gammaproteobacteria</taxon>
        <taxon>Cellvibrionales</taxon>
        <taxon>Spongiibacteraceae</taxon>
        <taxon>BD1-7 clade</taxon>
    </lineage>
</organism>
<evidence type="ECO:0008006" key="3">
    <source>
        <dbReference type="Google" id="ProtNLM"/>
    </source>
</evidence>
<accession>A0A5S9MRK5</accession>
<protein>
    <recommendedName>
        <fullName evidence="3">DUF3014 domain-containing protein</fullName>
    </recommendedName>
</protein>
<dbReference type="OrthoDB" id="5502479at2"/>
<name>A0A5S9MRK5_9GAMM</name>
<dbReference type="InterPro" id="IPR021382">
    <property type="entry name" value="DUF3014"/>
</dbReference>
<reference evidence="1 2" key="1">
    <citation type="submission" date="2019-11" db="EMBL/GenBank/DDBJ databases">
        <authorList>
            <person name="Holert J."/>
        </authorList>
    </citation>
    <scope>NUCLEOTIDE SEQUENCE [LARGE SCALE GENOMIC DNA]</scope>
    <source>
        <strain evidence="1">BC5_2</strain>
    </source>
</reference>
<dbReference type="Proteomes" id="UP000434580">
    <property type="component" value="Unassembled WGS sequence"/>
</dbReference>
<evidence type="ECO:0000313" key="2">
    <source>
        <dbReference type="Proteomes" id="UP000434580"/>
    </source>
</evidence>